<dbReference type="RefSeq" id="WP_305389965.1">
    <property type="nucleotide sequence ID" value="NZ_CP117450.1"/>
</dbReference>
<proteinExistence type="predicted"/>
<evidence type="ECO:0000313" key="2">
    <source>
        <dbReference type="Proteomes" id="UP001236748"/>
    </source>
</evidence>
<gene>
    <name evidence="1" type="ORF">PSH67_06620</name>
</gene>
<organism evidence="1 2">
    <name type="scientific">Pseudomonas lurida</name>
    <dbReference type="NCBI Taxonomy" id="244566"/>
    <lineage>
        <taxon>Bacteria</taxon>
        <taxon>Pseudomonadati</taxon>
        <taxon>Pseudomonadota</taxon>
        <taxon>Gammaproteobacteria</taxon>
        <taxon>Pseudomonadales</taxon>
        <taxon>Pseudomonadaceae</taxon>
        <taxon>Pseudomonas</taxon>
    </lineage>
</organism>
<dbReference type="Proteomes" id="UP001236748">
    <property type="component" value="Chromosome"/>
</dbReference>
<protein>
    <submittedName>
        <fullName evidence="1">Uncharacterized protein</fullName>
    </submittedName>
</protein>
<evidence type="ECO:0000313" key="1">
    <source>
        <dbReference type="EMBL" id="WLH08328.1"/>
    </source>
</evidence>
<keyword evidence="2" id="KW-1185">Reference proteome</keyword>
<dbReference type="EMBL" id="CP117450">
    <property type="protein sequence ID" value="WLH08328.1"/>
    <property type="molecule type" value="Genomic_DNA"/>
</dbReference>
<accession>A0ABY9FYA9</accession>
<sequence length="135" mass="14630">MSGMFGVFDGDGLFQRLLISGVHSIPPSAVKLSDAVANGILQGPDLVWRIDGKGVVSSAEPELLPVTREQVEALRLRAYADPLTGSDRYFAEAQRMQVMGEDGWEGVRAAGVARFEAIQSLYPWSPPDPDMAEPQ</sequence>
<reference evidence="1 2" key="1">
    <citation type="submission" date="2023-02" db="EMBL/GenBank/DDBJ databases">
        <title>Evolution of Hrp T3SS in non-pathogenic Pseudomonas fluorescens.</title>
        <authorList>
            <person name="Liao K."/>
            <person name="Wei H."/>
            <person name="Gu Y."/>
        </authorList>
    </citation>
    <scope>NUCLEOTIDE SEQUENCE [LARGE SCALE GENOMIC DNA]</scope>
    <source>
        <strain evidence="1 2">FP2043</strain>
    </source>
</reference>
<name>A0ABY9FYA9_9PSED</name>